<gene>
    <name evidence="2" type="ORF">GPM918_LOCUS36997</name>
    <name evidence="3" type="ORF">SRO942_LOCUS37753</name>
</gene>
<evidence type="ECO:0000313" key="2">
    <source>
        <dbReference type="EMBL" id="CAF1508322.1"/>
    </source>
</evidence>
<dbReference type="Proteomes" id="UP000681722">
    <property type="component" value="Unassembled WGS sequence"/>
</dbReference>
<keyword evidence="4" id="KW-1185">Reference proteome</keyword>
<reference evidence="2" key="1">
    <citation type="submission" date="2021-02" db="EMBL/GenBank/DDBJ databases">
        <authorList>
            <person name="Nowell W R."/>
        </authorList>
    </citation>
    <scope>NUCLEOTIDE SEQUENCE</scope>
</reference>
<evidence type="ECO:0000313" key="4">
    <source>
        <dbReference type="Proteomes" id="UP000663829"/>
    </source>
</evidence>
<feature type="region of interest" description="Disordered" evidence="1">
    <location>
        <begin position="1"/>
        <end position="58"/>
    </location>
</feature>
<dbReference type="EMBL" id="CAJOBC010088487">
    <property type="protein sequence ID" value="CAF4369316.1"/>
    <property type="molecule type" value="Genomic_DNA"/>
</dbReference>
<feature type="non-terminal residue" evidence="2">
    <location>
        <position position="1"/>
    </location>
</feature>
<name>A0A815TGW5_9BILA</name>
<protein>
    <submittedName>
        <fullName evidence="2">Uncharacterized protein</fullName>
    </submittedName>
</protein>
<evidence type="ECO:0000256" key="1">
    <source>
        <dbReference type="SAM" id="MobiDB-lite"/>
    </source>
</evidence>
<proteinExistence type="predicted"/>
<dbReference type="Proteomes" id="UP000663829">
    <property type="component" value="Unassembled WGS sequence"/>
</dbReference>
<feature type="compositionally biased region" description="Polar residues" evidence="1">
    <location>
        <begin position="1"/>
        <end position="46"/>
    </location>
</feature>
<dbReference type="AlphaFoldDB" id="A0A815TGW5"/>
<dbReference type="EMBL" id="CAJNOQ010022953">
    <property type="protein sequence ID" value="CAF1508322.1"/>
    <property type="molecule type" value="Genomic_DNA"/>
</dbReference>
<organism evidence="2 4">
    <name type="scientific">Didymodactylos carnosus</name>
    <dbReference type="NCBI Taxonomy" id="1234261"/>
    <lineage>
        <taxon>Eukaryota</taxon>
        <taxon>Metazoa</taxon>
        <taxon>Spiralia</taxon>
        <taxon>Gnathifera</taxon>
        <taxon>Rotifera</taxon>
        <taxon>Eurotatoria</taxon>
        <taxon>Bdelloidea</taxon>
        <taxon>Philodinida</taxon>
        <taxon>Philodinidae</taxon>
        <taxon>Didymodactylos</taxon>
    </lineage>
</organism>
<sequence length="77" mass="7648">SSNSADGSATEPSSRQQISNTNGLSGTILTSTVIGSSNSAAGSATEASCKPNGSGEHPALTSFVLLKRAKKPAIPMD</sequence>
<comment type="caution">
    <text evidence="2">The sequence shown here is derived from an EMBL/GenBank/DDBJ whole genome shotgun (WGS) entry which is preliminary data.</text>
</comment>
<accession>A0A815TGW5</accession>
<evidence type="ECO:0000313" key="3">
    <source>
        <dbReference type="EMBL" id="CAF4369316.1"/>
    </source>
</evidence>